<keyword evidence="7" id="KW-0647">Proteasome</keyword>
<dbReference type="Proteomes" id="UP000282323">
    <property type="component" value="Unassembled WGS sequence"/>
</dbReference>
<evidence type="ECO:0000256" key="4">
    <source>
        <dbReference type="ARBA" id="ARBA00022833"/>
    </source>
</evidence>
<dbReference type="GO" id="GO:0046872">
    <property type="term" value="F:metal ion binding"/>
    <property type="evidence" value="ECO:0007669"/>
    <property type="project" value="UniProtKB-KW"/>
</dbReference>
<keyword evidence="5" id="KW-0482">Metalloprotease</keyword>
<evidence type="ECO:0000256" key="2">
    <source>
        <dbReference type="ARBA" id="ARBA00022723"/>
    </source>
</evidence>
<name>A0A3N6P9X6_NATCH</name>
<dbReference type="SUPFAM" id="SSF102712">
    <property type="entry name" value="JAB1/MPN domain"/>
    <property type="match status" value="1"/>
</dbReference>
<evidence type="ECO:0000256" key="3">
    <source>
        <dbReference type="ARBA" id="ARBA00022801"/>
    </source>
</evidence>
<dbReference type="EMBL" id="REGA01000004">
    <property type="protein sequence ID" value="RQG95809.1"/>
    <property type="molecule type" value="Genomic_DNA"/>
</dbReference>
<evidence type="ECO:0000313" key="7">
    <source>
        <dbReference type="EMBL" id="RQG95809.1"/>
    </source>
</evidence>
<dbReference type="GO" id="GO:0006508">
    <property type="term" value="P:proteolysis"/>
    <property type="evidence" value="ECO:0007669"/>
    <property type="project" value="UniProtKB-KW"/>
</dbReference>
<organism evidence="7 8">
    <name type="scientific">Natrarchaeobius chitinivorans</name>
    <dbReference type="NCBI Taxonomy" id="1679083"/>
    <lineage>
        <taxon>Archaea</taxon>
        <taxon>Methanobacteriati</taxon>
        <taxon>Methanobacteriota</taxon>
        <taxon>Stenosarchaea group</taxon>
        <taxon>Halobacteria</taxon>
        <taxon>Halobacteriales</taxon>
        <taxon>Natrialbaceae</taxon>
        <taxon>Natrarchaeobius</taxon>
    </lineage>
</organism>
<protein>
    <submittedName>
        <fullName evidence="7">Proteasome protein</fullName>
    </submittedName>
</protein>
<dbReference type="PROSITE" id="PS50249">
    <property type="entry name" value="MPN"/>
    <property type="match status" value="1"/>
</dbReference>
<dbReference type="OrthoDB" id="4612at2157"/>
<dbReference type="Gene3D" id="3.40.140.10">
    <property type="entry name" value="Cytidine Deaminase, domain 2"/>
    <property type="match status" value="1"/>
</dbReference>
<dbReference type="InterPro" id="IPR028090">
    <property type="entry name" value="JAB_dom_prok"/>
</dbReference>
<keyword evidence="1" id="KW-0645">Protease</keyword>
<feature type="domain" description="MPN" evidence="6">
    <location>
        <begin position="14"/>
        <end position="135"/>
    </location>
</feature>
<dbReference type="InterPro" id="IPR037518">
    <property type="entry name" value="MPN"/>
</dbReference>
<keyword evidence="2" id="KW-0479">Metal-binding</keyword>
<comment type="caution">
    <text evidence="7">The sequence shown here is derived from an EMBL/GenBank/DDBJ whole genome shotgun (WGS) entry which is preliminary data.</text>
</comment>
<proteinExistence type="predicted"/>
<dbReference type="RefSeq" id="WP_124194806.1">
    <property type="nucleotide sequence ID" value="NZ_REGA01000004.1"/>
</dbReference>
<evidence type="ECO:0000256" key="1">
    <source>
        <dbReference type="ARBA" id="ARBA00022670"/>
    </source>
</evidence>
<evidence type="ECO:0000256" key="5">
    <source>
        <dbReference type="ARBA" id="ARBA00023049"/>
    </source>
</evidence>
<reference evidence="7 8" key="1">
    <citation type="submission" date="2018-10" db="EMBL/GenBank/DDBJ databases">
        <title>Natrarchaeobius chitinivorans gen. nov., sp. nov., and Natrarchaeobius haloalkaliphilus sp. nov., alkaliphilic, chitin-utilizing haloarchaea from hypersaline alkaline lakes.</title>
        <authorList>
            <person name="Sorokin D.Y."/>
            <person name="Elcheninov A.G."/>
            <person name="Kostrikina N.A."/>
            <person name="Bale N.J."/>
            <person name="Sinninghe Damste J.S."/>
            <person name="Khijniak T.V."/>
            <person name="Kublanov I.V."/>
            <person name="Toshchakov S.V."/>
        </authorList>
    </citation>
    <scope>NUCLEOTIDE SEQUENCE [LARGE SCALE GENOMIC DNA]</scope>
    <source>
        <strain evidence="7 8">AArcht4T</strain>
    </source>
</reference>
<dbReference type="GO" id="GO:0008237">
    <property type="term" value="F:metallopeptidase activity"/>
    <property type="evidence" value="ECO:0007669"/>
    <property type="project" value="UniProtKB-KW"/>
</dbReference>
<dbReference type="AlphaFoldDB" id="A0A3N6P9X6"/>
<gene>
    <name evidence="7" type="ORF">EA473_06355</name>
</gene>
<accession>A0A3N6P9X6</accession>
<evidence type="ECO:0000259" key="6">
    <source>
        <dbReference type="PROSITE" id="PS50249"/>
    </source>
</evidence>
<keyword evidence="4" id="KW-0862">Zinc</keyword>
<sequence length="165" mass="18007">MGLLDALFRSNEILGIAEETLEFAIESSEASHPSEYMGFLRGTEARRLGMERDGLVITDVLVVPGTESNSVSATVKTSQIPNDVKALGSVHSHPNGVIKPSDADLETFGRGSVHVIIGAPYRRTDWKAFDSQGRPTNLNVIDVDLPDSEDFFDFTQADIDEELRG</sequence>
<dbReference type="Pfam" id="PF14464">
    <property type="entry name" value="Prok-JAB"/>
    <property type="match status" value="1"/>
</dbReference>
<dbReference type="GO" id="GO:0000502">
    <property type="term" value="C:proteasome complex"/>
    <property type="evidence" value="ECO:0007669"/>
    <property type="project" value="UniProtKB-KW"/>
</dbReference>
<evidence type="ECO:0000313" key="8">
    <source>
        <dbReference type="Proteomes" id="UP000282323"/>
    </source>
</evidence>
<keyword evidence="3" id="KW-0378">Hydrolase</keyword>
<keyword evidence="8" id="KW-1185">Reference proteome</keyword>